<dbReference type="InterPro" id="IPR012337">
    <property type="entry name" value="RNaseH-like_sf"/>
</dbReference>
<dbReference type="InterPro" id="IPR001584">
    <property type="entry name" value="Integrase_cat-core"/>
</dbReference>
<dbReference type="Proteomes" id="UP000321083">
    <property type="component" value="Unassembled WGS sequence"/>
</dbReference>
<dbReference type="Gene3D" id="3.30.420.10">
    <property type="entry name" value="Ribonuclease H-like superfamily/Ribonuclease H"/>
    <property type="match status" value="1"/>
</dbReference>
<dbReference type="SUPFAM" id="SSF53098">
    <property type="entry name" value="Ribonuclease H-like"/>
    <property type="match status" value="1"/>
</dbReference>
<organism evidence="2 3">
    <name type="scientific">Planctomyces bekefii</name>
    <dbReference type="NCBI Taxonomy" id="1653850"/>
    <lineage>
        <taxon>Bacteria</taxon>
        <taxon>Pseudomonadati</taxon>
        <taxon>Planctomycetota</taxon>
        <taxon>Planctomycetia</taxon>
        <taxon>Planctomycetales</taxon>
        <taxon>Planctomycetaceae</taxon>
        <taxon>Planctomyces</taxon>
    </lineage>
</organism>
<dbReference type="PROSITE" id="PS50994">
    <property type="entry name" value="INTEGRASE"/>
    <property type="match status" value="1"/>
</dbReference>
<dbReference type="InterPro" id="IPR036397">
    <property type="entry name" value="RNaseH_sf"/>
</dbReference>
<reference evidence="2 3" key="2">
    <citation type="submission" date="2019-08" db="EMBL/GenBank/DDBJ databases">
        <authorList>
            <person name="Henke P."/>
        </authorList>
    </citation>
    <scope>NUCLEOTIDE SEQUENCE [LARGE SCALE GENOMIC DNA]</scope>
    <source>
        <strain evidence="2">Phe10_nw2017</strain>
    </source>
</reference>
<evidence type="ECO:0000313" key="3">
    <source>
        <dbReference type="Proteomes" id="UP000321083"/>
    </source>
</evidence>
<reference evidence="2 3" key="1">
    <citation type="submission" date="2019-08" db="EMBL/GenBank/DDBJ databases">
        <title>100 year-old enigma solved: identification of Planctomyces bekefii, the type genus and species of the phylum Planctomycetes.</title>
        <authorList>
            <person name="Svetlana D.N."/>
            <person name="Overmann J."/>
        </authorList>
    </citation>
    <scope>NUCLEOTIDE SEQUENCE [LARGE SCALE GENOMIC DNA]</scope>
    <source>
        <strain evidence="2">Phe10_nw2017</strain>
    </source>
</reference>
<dbReference type="AlphaFoldDB" id="A0A5C6M3B3"/>
<dbReference type="Pfam" id="PF00665">
    <property type="entry name" value="rve"/>
    <property type="match status" value="1"/>
</dbReference>
<feature type="domain" description="Integrase catalytic" evidence="1">
    <location>
        <begin position="89"/>
        <end position="249"/>
    </location>
</feature>
<dbReference type="PANTHER" id="PTHR46889:SF4">
    <property type="entry name" value="TRANSPOSASE INSO FOR INSERTION SEQUENCE ELEMENT IS911B-RELATED"/>
    <property type="match status" value="1"/>
</dbReference>
<evidence type="ECO:0000313" key="2">
    <source>
        <dbReference type="EMBL" id="TWW08615.1"/>
    </source>
</evidence>
<dbReference type="InterPro" id="IPR048020">
    <property type="entry name" value="Transpos_IS3"/>
</dbReference>
<dbReference type="NCBIfam" id="NF033516">
    <property type="entry name" value="transpos_IS3"/>
    <property type="match status" value="1"/>
</dbReference>
<name>A0A5C6M3B3_9PLAN</name>
<dbReference type="EMBL" id="SRHE01000580">
    <property type="protein sequence ID" value="TWW08615.1"/>
    <property type="molecule type" value="Genomic_DNA"/>
</dbReference>
<protein>
    <submittedName>
        <fullName evidence="2">Transposase of IS904C</fullName>
    </submittedName>
</protein>
<comment type="caution">
    <text evidence="2">The sequence shown here is derived from an EMBL/GenBank/DDBJ whole genome shotgun (WGS) entry which is preliminary data.</text>
</comment>
<accession>A0A5C6M3B3</accession>
<dbReference type="PANTHER" id="PTHR46889">
    <property type="entry name" value="TRANSPOSASE INSF FOR INSERTION SEQUENCE IS3B-RELATED"/>
    <property type="match status" value="1"/>
</dbReference>
<dbReference type="InterPro" id="IPR050900">
    <property type="entry name" value="Transposase_IS3/IS150/IS904"/>
</dbReference>
<gene>
    <name evidence="2" type="primary">tra904C</name>
    <name evidence="2" type="ORF">E3A20_22570</name>
</gene>
<dbReference type="GO" id="GO:0003676">
    <property type="term" value="F:nucleic acid binding"/>
    <property type="evidence" value="ECO:0007669"/>
    <property type="project" value="InterPro"/>
</dbReference>
<keyword evidence="3" id="KW-1185">Reference proteome</keyword>
<evidence type="ECO:0000259" key="1">
    <source>
        <dbReference type="PROSITE" id="PS50994"/>
    </source>
</evidence>
<proteinExistence type="predicted"/>
<sequence>MFISRKTKTPSKQKTKDEQLKEQILDLRKKHRNYGTDRLALALSRPESVIHRVVKKYNLQIRRKRNQPFKSEDQGFKASPIANLTKNLISISPNLVWASDFTYLSFQNKTYYLATFIDIFSRKIVGWNFSDTHDAELILEALRKAIKSENKVPYICHSDQGSEYRSGIYQEVLESYGIKQSMSPKASPWRNGFQESFYAGFKADLGDENRFNCLGELIEVIAHTLYSYNTERIHSVLKTSPNKFLEKYFIQKNQEKKPVLAKIINFQKVVP</sequence>
<dbReference type="GO" id="GO:0015074">
    <property type="term" value="P:DNA integration"/>
    <property type="evidence" value="ECO:0007669"/>
    <property type="project" value="InterPro"/>
</dbReference>